<gene>
    <name evidence="3" type="ORF">METZ01_LOCUS183771</name>
</gene>
<feature type="region of interest" description="Disordered" evidence="1">
    <location>
        <begin position="136"/>
        <end position="156"/>
    </location>
</feature>
<dbReference type="EMBL" id="UINC01036638">
    <property type="protein sequence ID" value="SVB30917.1"/>
    <property type="molecule type" value="Genomic_DNA"/>
</dbReference>
<proteinExistence type="predicted"/>
<name>A0A382D025_9ZZZZ</name>
<dbReference type="AlphaFoldDB" id="A0A382D025"/>
<keyword evidence="2" id="KW-0812">Transmembrane</keyword>
<keyword evidence="2" id="KW-1133">Transmembrane helix</keyword>
<reference evidence="3" key="1">
    <citation type="submission" date="2018-05" db="EMBL/GenBank/DDBJ databases">
        <authorList>
            <person name="Lanie J.A."/>
            <person name="Ng W.-L."/>
            <person name="Kazmierczak K.M."/>
            <person name="Andrzejewski T.M."/>
            <person name="Davidsen T.M."/>
            <person name="Wayne K.J."/>
            <person name="Tettelin H."/>
            <person name="Glass J.I."/>
            <person name="Rusch D."/>
            <person name="Podicherti R."/>
            <person name="Tsui H.-C.T."/>
            <person name="Winkler M.E."/>
        </authorList>
    </citation>
    <scope>NUCLEOTIDE SEQUENCE</scope>
</reference>
<evidence type="ECO:0000256" key="1">
    <source>
        <dbReference type="SAM" id="MobiDB-lite"/>
    </source>
</evidence>
<keyword evidence="2" id="KW-0472">Membrane</keyword>
<accession>A0A382D025</accession>
<feature type="transmembrane region" description="Helical" evidence="2">
    <location>
        <begin position="42"/>
        <end position="61"/>
    </location>
</feature>
<feature type="transmembrane region" description="Helical" evidence="2">
    <location>
        <begin position="81"/>
        <end position="108"/>
    </location>
</feature>
<sequence length="156" mass="17513">MGEESDTQLGRRLSDVRDEISGSQDAIKKAKERWIFEDDNRYWIAGFSLFFIGMILAGLVVPDAMNDGCAPGDTDFMCGPYSWAKISFIDFMGCCFPIIVLTSPPLYVNWKNQRKLVKLEIEKKSLQVALGGKGVDIPKSYKDDEGGPNPKKWLPK</sequence>
<evidence type="ECO:0000313" key="3">
    <source>
        <dbReference type="EMBL" id="SVB30917.1"/>
    </source>
</evidence>
<protein>
    <submittedName>
        <fullName evidence="3">Uncharacterized protein</fullName>
    </submittedName>
</protein>
<evidence type="ECO:0000256" key="2">
    <source>
        <dbReference type="SAM" id="Phobius"/>
    </source>
</evidence>
<organism evidence="3">
    <name type="scientific">marine metagenome</name>
    <dbReference type="NCBI Taxonomy" id="408172"/>
    <lineage>
        <taxon>unclassified sequences</taxon>
        <taxon>metagenomes</taxon>
        <taxon>ecological metagenomes</taxon>
    </lineage>
</organism>